<evidence type="ECO:0000313" key="2">
    <source>
        <dbReference type="Proteomes" id="UP001054837"/>
    </source>
</evidence>
<proteinExistence type="predicted"/>
<organism evidence="1 2">
    <name type="scientific">Caerostris darwini</name>
    <dbReference type="NCBI Taxonomy" id="1538125"/>
    <lineage>
        <taxon>Eukaryota</taxon>
        <taxon>Metazoa</taxon>
        <taxon>Ecdysozoa</taxon>
        <taxon>Arthropoda</taxon>
        <taxon>Chelicerata</taxon>
        <taxon>Arachnida</taxon>
        <taxon>Araneae</taxon>
        <taxon>Araneomorphae</taxon>
        <taxon>Entelegynae</taxon>
        <taxon>Araneoidea</taxon>
        <taxon>Araneidae</taxon>
        <taxon>Caerostris</taxon>
    </lineage>
</organism>
<protein>
    <submittedName>
        <fullName evidence="1">Uncharacterized protein</fullName>
    </submittedName>
</protein>
<accession>A0AAV4S902</accession>
<sequence length="116" mass="13244">MVHHFENRIKIDSLEDYCLIIQPPRIVSQAIAKLVRRSPSAMVGHSQKCHQILLNRQFIYQKDSLAKPVAKPPNSRHFNSSLDSSQKRWRDFSGSNRKDSHLCVLICACVYAAANL</sequence>
<dbReference type="Proteomes" id="UP001054837">
    <property type="component" value="Unassembled WGS sequence"/>
</dbReference>
<dbReference type="AlphaFoldDB" id="A0AAV4S902"/>
<gene>
    <name evidence="1" type="ORF">CDAR_312051</name>
</gene>
<name>A0AAV4S902_9ARAC</name>
<dbReference type="EMBL" id="BPLQ01007403">
    <property type="protein sequence ID" value="GIY29849.1"/>
    <property type="molecule type" value="Genomic_DNA"/>
</dbReference>
<reference evidence="1 2" key="1">
    <citation type="submission" date="2021-06" db="EMBL/GenBank/DDBJ databases">
        <title>Caerostris darwini draft genome.</title>
        <authorList>
            <person name="Kono N."/>
            <person name="Arakawa K."/>
        </authorList>
    </citation>
    <scope>NUCLEOTIDE SEQUENCE [LARGE SCALE GENOMIC DNA]</scope>
</reference>
<keyword evidence="2" id="KW-1185">Reference proteome</keyword>
<evidence type="ECO:0000313" key="1">
    <source>
        <dbReference type="EMBL" id="GIY29849.1"/>
    </source>
</evidence>
<comment type="caution">
    <text evidence="1">The sequence shown here is derived from an EMBL/GenBank/DDBJ whole genome shotgun (WGS) entry which is preliminary data.</text>
</comment>